<reference evidence="1 2" key="1">
    <citation type="submission" date="2017-12" db="EMBL/GenBank/DDBJ databases">
        <title>Genomics of Macrococcus caseolyticus.</title>
        <authorList>
            <person name="MacFadyen A.C."/>
            <person name="Paterson G.K."/>
        </authorList>
    </citation>
    <scope>NUCLEOTIDE SEQUENCE [LARGE SCALE GENOMIC DNA]</scope>
    <source>
        <strain evidence="1 2">5788_EF188</strain>
    </source>
</reference>
<dbReference type="Proteomes" id="UP000233482">
    <property type="component" value="Unassembled WGS sequence"/>
</dbReference>
<dbReference type="AlphaFoldDB" id="A0A855GRN8"/>
<organism evidence="1 2">
    <name type="scientific">Macrococcoides caseolyticum</name>
    <dbReference type="NCBI Taxonomy" id="69966"/>
    <lineage>
        <taxon>Bacteria</taxon>
        <taxon>Bacillati</taxon>
        <taxon>Bacillota</taxon>
        <taxon>Bacilli</taxon>
        <taxon>Bacillales</taxon>
        <taxon>Staphylococcaceae</taxon>
        <taxon>Macrococcoides</taxon>
    </lineage>
</organism>
<evidence type="ECO:0000313" key="1">
    <source>
        <dbReference type="EMBL" id="PKE26906.1"/>
    </source>
</evidence>
<protein>
    <recommendedName>
        <fullName evidence="3">ArnR1-like winged helix-turn-helix domain-containing protein</fullName>
    </recommendedName>
</protein>
<comment type="caution">
    <text evidence="1">The sequence shown here is derived from an EMBL/GenBank/DDBJ whole genome shotgun (WGS) entry which is preliminary data.</text>
</comment>
<gene>
    <name evidence="1" type="ORF">CW686_03010</name>
</gene>
<dbReference type="RefSeq" id="WP_101041970.1">
    <property type="nucleotide sequence ID" value="NZ_CP073801.1"/>
</dbReference>
<evidence type="ECO:0000313" key="2">
    <source>
        <dbReference type="Proteomes" id="UP000233482"/>
    </source>
</evidence>
<evidence type="ECO:0008006" key="3">
    <source>
        <dbReference type="Google" id="ProtNLM"/>
    </source>
</evidence>
<accession>A0A855GRN8</accession>
<sequence length="70" mass="8098">MLSLNEKLYQILESISTTGVPTCRDATRLFTLVDHLIFHKCIVKINESDSQQAKYRLTDKGEKMLKNLKK</sequence>
<proteinExistence type="predicted"/>
<name>A0A855GRN8_9STAP</name>
<dbReference type="EMBL" id="PIXC01000004">
    <property type="protein sequence ID" value="PKE26906.1"/>
    <property type="molecule type" value="Genomic_DNA"/>
</dbReference>